<dbReference type="InterPro" id="IPR018755">
    <property type="entry name" value="Phage_Mu_Gp48"/>
</dbReference>
<organism evidence="1">
    <name type="scientific">uncultured Caudovirales phage</name>
    <dbReference type="NCBI Taxonomy" id="2100421"/>
    <lineage>
        <taxon>Viruses</taxon>
        <taxon>Duplodnaviria</taxon>
        <taxon>Heunggongvirae</taxon>
        <taxon>Uroviricota</taxon>
        <taxon>Caudoviricetes</taxon>
        <taxon>Peduoviridae</taxon>
        <taxon>Maltschvirus</taxon>
        <taxon>Maltschvirus maltsch</taxon>
    </lineage>
</organism>
<dbReference type="Pfam" id="PF10076">
    <property type="entry name" value="Phage_Mu_Gp48"/>
    <property type="match status" value="1"/>
</dbReference>
<dbReference type="EMBL" id="MF417871">
    <property type="protein sequence ID" value="ASN68108.1"/>
    <property type="molecule type" value="Genomic_DNA"/>
</dbReference>
<protein>
    <recommendedName>
        <fullName evidence="2">DUF2313 domain-containing protein</fullName>
    </recommendedName>
</protein>
<gene>
    <name evidence="1" type="ORF">8F11_73</name>
</gene>
<accession>A0A2H4J717</accession>
<name>A0A2H4J717_9CAUD</name>
<evidence type="ECO:0000313" key="1">
    <source>
        <dbReference type="EMBL" id="ASN68108.1"/>
    </source>
</evidence>
<sequence length="210" mass="23818">MTQQVDLRHTELMQMLPRFYDDAPEADGILYADAIEIERTREKARDLLRQLTVTTATWGLSDWERVLELPPSPNSPNELRRARILAKLRGTAPATIANMLAIVNVHTTQNDSQIKELPEPGVVEFIINANNPYDYTELIKDIALYIPAHLAYRVVTLTRKRLSFAVCPQSGIEITVYPYRPTLETQTTKIIHGGITQNAQYVTVYPKGDE</sequence>
<proteinExistence type="predicted"/>
<evidence type="ECO:0008006" key="2">
    <source>
        <dbReference type="Google" id="ProtNLM"/>
    </source>
</evidence>
<reference evidence="1" key="1">
    <citation type="submission" date="2017-06" db="EMBL/GenBank/DDBJ databases">
        <title>Novel phages from South African skin metaviromes.</title>
        <authorList>
            <person name="van Zyl L.J."/>
            <person name="Abrahams Y."/>
            <person name="Stander E.A."/>
            <person name="Kirby B.M."/>
            <person name="Clavaud C."/>
            <person name="Farcet C."/>
            <person name="Breton L."/>
            <person name="Trindade M.I."/>
        </authorList>
    </citation>
    <scope>NUCLEOTIDE SEQUENCE</scope>
</reference>